<comment type="caution">
    <text evidence="2">The sequence shown here is derived from an EMBL/GenBank/DDBJ whole genome shotgun (WGS) entry which is preliminary data.</text>
</comment>
<proteinExistence type="predicted"/>
<keyword evidence="3" id="KW-1185">Reference proteome</keyword>
<feature type="compositionally biased region" description="Low complexity" evidence="1">
    <location>
        <begin position="260"/>
        <end position="270"/>
    </location>
</feature>
<dbReference type="EMBL" id="MKIP01000054">
    <property type="protein sequence ID" value="OLP58930.1"/>
    <property type="molecule type" value="Genomic_DNA"/>
</dbReference>
<evidence type="ECO:0008006" key="4">
    <source>
        <dbReference type="Google" id="ProtNLM"/>
    </source>
</evidence>
<name>A0A1Q9AU47_9HYPH</name>
<dbReference type="Pfam" id="PF12686">
    <property type="entry name" value="DUF3800"/>
    <property type="match status" value="1"/>
</dbReference>
<sequence length="284" mass="31525">MHLLYLDESGHAHDPNTNFFVLAGFSIFERQTHWLEGQIDPVAARFSATNPRDIEFHGSPMRSGKDEWKGIPPQDRVQAVVDILSLLSDRQLKLKVYACVIEKKLFRPEDILASAFEDVANCFDGFLKSLYYKKDPQRGLVILDKSNYEETIQTLSHVFKHIGHATGRLRNFAEVPLFLDSKASRLIQMADLVAYWIFRHFESGDSRGFDLIRPHFARYGTQAAPVHGLQQHVTAETVARLGGLGPHTHPFPNPTPKPAPAADQAAGPIAVLPDAASGPGPAAE</sequence>
<dbReference type="InterPro" id="IPR024524">
    <property type="entry name" value="DUF3800"/>
</dbReference>
<reference evidence="2 3" key="1">
    <citation type="submission" date="2016-09" db="EMBL/GenBank/DDBJ databases">
        <title>Rhizobium sp. nov., a novel species isolated from the rice rhizosphere.</title>
        <authorList>
            <person name="Zhao J."/>
            <person name="Zhang X."/>
        </authorList>
    </citation>
    <scope>NUCLEOTIDE SEQUENCE [LARGE SCALE GENOMIC DNA]</scope>
    <source>
        <strain evidence="2 3">1.7048</strain>
    </source>
</reference>
<evidence type="ECO:0000256" key="1">
    <source>
        <dbReference type="SAM" id="MobiDB-lite"/>
    </source>
</evidence>
<dbReference type="AlphaFoldDB" id="A0A1Q9AU47"/>
<gene>
    <name evidence="2" type="ORF">BJF93_23190</name>
</gene>
<accession>A0A1Q9AU47</accession>
<evidence type="ECO:0000313" key="3">
    <source>
        <dbReference type="Proteomes" id="UP000186364"/>
    </source>
</evidence>
<evidence type="ECO:0000313" key="2">
    <source>
        <dbReference type="EMBL" id="OLP58930.1"/>
    </source>
</evidence>
<feature type="region of interest" description="Disordered" evidence="1">
    <location>
        <begin position="243"/>
        <end position="284"/>
    </location>
</feature>
<feature type="compositionally biased region" description="Pro residues" evidence="1">
    <location>
        <begin position="249"/>
        <end position="259"/>
    </location>
</feature>
<dbReference type="OrthoDB" id="9800818at2"/>
<dbReference type="Proteomes" id="UP000186364">
    <property type="component" value="Unassembled WGS sequence"/>
</dbReference>
<organism evidence="2 3">
    <name type="scientific">Xaviernesmea oryzae</name>
    <dbReference type="NCBI Taxonomy" id="464029"/>
    <lineage>
        <taxon>Bacteria</taxon>
        <taxon>Pseudomonadati</taxon>
        <taxon>Pseudomonadota</taxon>
        <taxon>Alphaproteobacteria</taxon>
        <taxon>Hyphomicrobiales</taxon>
        <taxon>Rhizobiaceae</taxon>
        <taxon>Rhizobium/Agrobacterium group</taxon>
        <taxon>Xaviernesmea</taxon>
    </lineage>
</organism>
<dbReference type="RefSeq" id="WP_083639548.1">
    <property type="nucleotide sequence ID" value="NZ_FOAM01000017.1"/>
</dbReference>
<protein>
    <recommendedName>
        <fullName evidence="4">DUF3800 domain-containing protein</fullName>
    </recommendedName>
</protein>